<dbReference type="Pfam" id="PF00031">
    <property type="entry name" value="Cystatin"/>
    <property type="match status" value="1"/>
</dbReference>
<dbReference type="Proteomes" id="UP001152759">
    <property type="component" value="Chromosome 10"/>
</dbReference>
<dbReference type="CDD" id="cd00042">
    <property type="entry name" value="CY"/>
    <property type="match status" value="1"/>
</dbReference>
<keyword evidence="2" id="KW-0646">Protease inhibitor</keyword>
<evidence type="ECO:0000313" key="6">
    <source>
        <dbReference type="EMBL" id="CAH0382676.1"/>
    </source>
</evidence>
<dbReference type="PANTHER" id="PTHR46186:SF2">
    <property type="entry name" value="CYSTATIN"/>
    <property type="match status" value="1"/>
</dbReference>
<evidence type="ECO:0000256" key="3">
    <source>
        <dbReference type="ARBA" id="ARBA00022704"/>
    </source>
</evidence>
<dbReference type="GO" id="GO:0004869">
    <property type="term" value="F:cysteine-type endopeptidase inhibitor activity"/>
    <property type="evidence" value="ECO:0007669"/>
    <property type="project" value="UniProtKB-KW"/>
</dbReference>
<dbReference type="PROSITE" id="PS00287">
    <property type="entry name" value="CYSTATIN"/>
    <property type="match status" value="1"/>
</dbReference>
<comment type="similarity">
    <text evidence="1">Belongs to the cystatin family.</text>
</comment>
<evidence type="ECO:0000256" key="2">
    <source>
        <dbReference type="ARBA" id="ARBA00022690"/>
    </source>
</evidence>
<dbReference type="EMBL" id="OU963871">
    <property type="protein sequence ID" value="CAH0382676.1"/>
    <property type="molecule type" value="Genomic_DNA"/>
</dbReference>
<dbReference type="InterPro" id="IPR018073">
    <property type="entry name" value="Prot_inh_cystat_CS"/>
</dbReference>
<name>A0A9N9ZZ16_BEMTA</name>
<evidence type="ECO:0000259" key="5">
    <source>
        <dbReference type="SMART" id="SM00043"/>
    </source>
</evidence>
<dbReference type="Gene3D" id="3.10.450.10">
    <property type="match status" value="1"/>
</dbReference>
<dbReference type="GO" id="GO:0005737">
    <property type="term" value="C:cytoplasm"/>
    <property type="evidence" value="ECO:0007669"/>
    <property type="project" value="TreeGrafter"/>
</dbReference>
<keyword evidence="7" id="KW-1185">Reference proteome</keyword>
<feature type="chain" id="PRO_5040463470" description="Cystatin domain-containing protein" evidence="4">
    <location>
        <begin position="20"/>
        <end position="129"/>
    </location>
</feature>
<dbReference type="SMART" id="SM00043">
    <property type="entry name" value="CY"/>
    <property type="match status" value="1"/>
</dbReference>
<proteinExistence type="inferred from homology"/>
<dbReference type="AlphaFoldDB" id="A0A9N9ZZ16"/>
<feature type="domain" description="Cystatin" evidence="5">
    <location>
        <begin position="31"/>
        <end position="123"/>
    </location>
</feature>
<feature type="signal peptide" evidence="4">
    <location>
        <begin position="1"/>
        <end position="19"/>
    </location>
</feature>
<evidence type="ECO:0000256" key="1">
    <source>
        <dbReference type="ARBA" id="ARBA00009403"/>
    </source>
</evidence>
<evidence type="ECO:0000256" key="4">
    <source>
        <dbReference type="SAM" id="SignalP"/>
    </source>
</evidence>
<reference evidence="6" key="1">
    <citation type="submission" date="2021-12" db="EMBL/GenBank/DDBJ databases">
        <authorList>
            <person name="King R."/>
        </authorList>
    </citation>
    <scope>NUCLEOTIDE SEQUENCE</scope>
</reference>
<evidence type="ECO:0000313" key="7">
    <source>
        <dbReference type="Proteomes" id="UP001152759"/>
    </source>
</evidence>
<dbReference type="PANTHER" id="PTHR46186">
    <property type="entry name" value="CYSTATIN"/>
    <property type="match status" value="1"/>
</dbReference>
<dbReference type="KEGG" id="btab:109038325"/>
<gene>
    <name evidence="6" type="ORF">BEMITA_LOCUS2191</name>
</gene>
<accession>A0A9N9ZZ16</accession>
<dbReference type="InterPro" id="IPR000010">
    <property type="entry name" value="Cystatin_dom"/>
</dbReference>
<sequence>MSIKIVLLSIAFILVSAQAQGLLNEDNQKPPVLGAPEPISVDDAKIQTLSKVALASLETSAGGNDKLSLVKIHKASKQVVAGMLYTLTMEVSNSKNESKKCEVQLVEQPWISPDPKVISASCENKPLAV</sequence>
<keyword evidence="4" id="KW-0732">Signal</keyword>
<dbReference type="GO" id="GO:0031982">
    <property type="term" value="C:vesicle"/>
    <property type="evidence" value="ECO:0007669"/>
    <property type="project" value="TreeGrafter"/>
</dbReference>
<organism evidence="6 7">
    <name type="scientific">Bemisia tabaci</name>
    <name type="common">Sweetpotato whitefly</name>
    <name type="synonym">Aleurodes tabaci</name>
    <dbReference type="NCBI Taxonomy" id="7038"/>
    <lineage>
        <taxon>Eukaryota</taxon>
        <taxon>Metazoa</taxon>
        <taxon>Ecdysozoa</taxon>
        <taxon>Arthropoda</taxon>
        <taxon>Hexapoda</taxon>
        <taxon>Insecta</taxon>
        <taxon>Pterygota</taxon>
        <taxon>Neoptera</taxon>
        <taxon>Paraneoptera</taxon>
        <taxon>Hemiptera</taxon>
        <taxon>Sternorrhyncha</taxon>
        <taxon>Aleyrodoidea</taxon>
        <taxon>Aleyrodidae</taxon>
        <taxon>Aleyrodinae</taxon>
        <taxon>Bemisia</taxon>
    </lineage>
</organism>
<dbReference type="GO" id="GO:0005615">
    <property type="term" value="C:extracellular space"/>
    <property type="evidence" value="ECO:0007669"/>
    <property type="project" value="TreeGrafter"/>
</dbReference>
<dbReference type="InterPro" id="IPR046350">
    <property type="entry name" value="Cystatin_sf"/>
</dbReference>
<keyword evidence="3" id="KW-0789">Thiol protease inhibitor</keyword>
<protein>
    <recommendedName>
        <fullName evidence="5">Cystatin domain-containing protein</fullName>
    </recommendedName>
</protein>
<dbReference type="SUPFAM" id="SSF54403">
    <property type="entry name" value="Cystatin/monellin"/>
    <property type="match status" value="1"/>
</dbReference>